<feature type="compositionally biased region" description="Polar residues" evidence="1">
    <location>
        <begin position="10"/>
        <end position="20"/>
    </location>
</feature>
<sequence>MRSMERGASPTPSSCHSSQDLGRYRKSSSTASYRLFPQVEPTPPASPVHPAHLQRAGLHKAFSYRRRRSSSLDNASRDSACSSTTTGTQSVPTPPPTLSTRDCRKVSLPEIRPLQTVVELDSAAAEPSPQLFDSAAVRAHDLRDDHVHIRPASAQGGSLTARSSERAPIIGNARHEDRGIAHPAREASHSQAAALGGFHLQTPASTIKPKRSKPNLRIKVVGKKPDDASPSPPVRALAQARDEPDQPEVLLGTTGSGPDSARLASRPTTSASHQQSLGDSRPSVTAHELTNAPKAATGRHSRKLWPRTLSKEGLSSHAPQPHRAECDSSDRPVRPSTAGAPSRSPPPAPGPMPAGLVGKSAMHRPSDATQSNRQSRLPARLRSFRSVEQLTSGDGPAMSATFGNTAVAPGHTTAAAQRVASPTLDVGRFPERISSMDYRGHNGNHTVSHQQEAHGDVQNASRSSLMRPEASTALAIARANVAALRKSIMESPGLFSGSQSQPAASDSGSLSRSFTPDALSRLAPSDDNDPVTILKDMTQQCDALHARYASLRAERQKLSSGIIEKMQQATNQEAMSALLNEQLSLAAISSSMDICFAKLKSLECRKEDAIAALIAQTTEARKSPSDNIAAIIASMSPGSRKSSLTRSAETDSRYAYSSRSSPEPRDRDSHTSTQSTLPTTVSASSETASMEYRLSFTPSLRFDAALQLDFLAPETIPEAVESPVARTVEQQATVRPRDQASDGMILSPTRFVRPQASSSPQVGAQEDSSKLDVDEEQSEAISQDDDDDDSDDSSFKHSERVPGSKAAKFLGLLNKDGKPSPAVPMPRELAHLASVPNATYETHTQTPLSSKAASISLATPMESADPLAMQDFSAQLENFPKPSELSARVRSRAPKDLLIPNPLALNPPTPMAETFPDSFDRHDDFVRPPRRDSAMPASHKIVKRTMTQGSTRTTHTIQVYLGQDDLELFDLYRRGSEGLITEPVPVS</sequence>
<organism evidence="2 3">
    <name type="scientific">Cercospora beticola</name>
    <name type="common">Sugarbeet leaf spot fungus</name>
    <dbReference type="NCBI Taxonomy" id="122368"/>
    <lineage>
        <taxon>Eukaryota</taxon>
        <taxon>Fungi</taxon>
        <taxon>Dikarya</taxon>
        <taxon>Ascomycota</taxon>
        <taxon>Pezizomycotina</taxon>
        <taxon>Dothideomycetes</taxon>
        <taxon>Dothideomycetidae</taxon>
        <taxon>Mycosphaerellales</taxon>
        <taxon>Mycosphaerellaceae</taxon>
        <taxon>Cercospora</taxon>
    </lineage>
</organism>
<dbReference type="AlphaFoldDB" id="A0A2G5ICP8"/>
<dbReference type="OrthoDB" id="3897620at2759"/>
<feature type="compositionally biased region" description="Polar residues" evidence="1">
    <location>
        <begin position="496"/>
        <end position="514"/>
    </location>
</feature>
<dbReference type="Proteomes" id="UP000230605">
    <property type="component" value="Chromosome 1"/>
</dbReference>
<dbReference type="EMBL" id="LKMD01000100">
    <property type="protein sequence ID" value="PIB02530.1"/>
    <property type="molecule type" value="Genomic_DNA"/>
</dbReference>
<accession>A0A2G5ICP8</accession>
<feature type="region of interest" description="Disordered" evidence="1">
    <location>
        <begin position="722"/>
        <end position="801"/>
    </location>
</feature>
<protein>
    <submittedName>
        <fullName evidence="2">Uncharacterized protein</fullName>
    </submittedName>
</protein>
<evidence type="ECO:0000313" key="2">
    <source>
        <dbReference type="EMBL" id="PIB02530.1"/>
    </source>
</evidence>
<feature type="compositionally biased region" description="Basic and acidic residues" evidence="1">
    <location>
        <begin position="322"/>
        <end position="333"/>
    </location>
</feature>
<feature type="region of interest" description="Disordered" evidence="1">
    <location>
        <begin position="492"/>
        <end position="531"/>
    </location>
</feature>
<feature type="region of interest" description="Disordered" evidence="1">
    <location>
        <begin position="221"/>
        <end position="380"/>
    </location>
</feature>
<feature type="compositionally biased region" description="Polar residues" evidence="1">
    <location>
        <begin position="671"/>
        <end position="687"/>
    </location>
</feature>
<reference evidence="2 3" key="1">
    <citation type="submission" date="2015-10" db="EMBL/GenBank/DDBJ databases">
        <title>The cercosporin biosynthetic gene cluster was horizontally transferred to several fungal lineages and shown to be expanded in Cercospora beticola based on microsynteny with recipient genomes.</title>
        <authorList>
            <person name="De Jonge R."/>
            <person name="Ebert M.K."/>
            <person name="Suttle J.C."/>
            <person name="Jurick Ii W.M."/>
            <person name="Secor G.A."/>
            <person name="Thomma B.P."/>
            <person name="Van De Peer Y."/>
            <person name="Bolton M.D."/>
        </authorList>
    </citation>
    <scope>NUCLEOTIDE SEQUENCE [LARGE SCALE GENOMIC DNA]</scope>
    <source>
        <strain evidence="2 3">09-40</strain>
    </source>
</reference>
<gene>
    <name evidence="2" type="ORF">CB0940_01393</name>
</gene>
<evidence type="ECO:0000256" key="1">
    <source>
        <dbReference type="SAM" id="MobiDB-lite"/>
    </source>
</evidence>
<feature type="region of interest" description="Disordered" evidence="1">
    <location>
        <begin position="1"/>
        <end position="103"/>
    </location>
</feature>
<feature type="compositionally biased region" description="Polar residues" evidence="1">
    <location>
        <begin position="266"/>
        <end position="278"/>
    </location>
</feature>
<feature type="compositionally biased region" description="Polar residues" evidence="1">
    <location>
        <begin position="638"/>
        <end position="647"/>
    </location>
</feature>
<evidence type="ECO:0000313" key="3">
    <source>
        <dbReference type="Proteomes" id="UP000230605"/>
    </source>
</evidence>
<name>A0A2G5ICP8_CERBT</name>
<feature type="compositionally biased region" description="Acidic residues" evidence="1">
    <location>
        <begin position="773"/>
        <end position="792"/>
    </location>
</feature>
<feature type="compositionally biased region" description="Pro residues" evidence="1">
    <location>
        <begin position="343"/>
        <end position="352"/>
    </location>
</feature>
<proteinExistence type="predicted"/>
<feature type="region of interest" description="Disordered" evidence="1">
    <location>
        <begin position="638"/>
        <end position="687"/>
    </location>
</feature>
<comment type="caution">
    <text evidence="2">The sequence shown here is derived from an EMBL/GenBank/DDBJ whole genome shotgun (WGS) entry which is preliminary data.</text>
</comment>
<feature type="compositionally biased region" description="Polar residues" evidence="1">
    <location>
        <begin position="71"/>
        <end position="91"/>
    </location>
</feature>